<evidence type="ECO:0000313" key="2">
    <source>
        <dbReference type="EMBL" id="MBD1363070.1"/>
    </source>
</evidence>
<reference evidence="2 3" key="1">
    <citation type="submission" date="2020-09" db="EMBL/GenBank/DDBJ databases">
        <title>Novel species of Mucilaginibacter isolated from a glacier on the Tibetan Plateau.</title>
        <authorList>
            <person name="Liu Q."/>
            <person name="Xin Y.-H."/>
        </authorList>
    </citation>
    <scope>NUCLEOTIDE SEQUENCE [LARGE SCALE GENOMIC DNA]</scope>
    <source>
        <strain evidence="2 3">ZT4R22</strain>
    </source>
</reference>
<gene>
    <name evidence="2" type="ORF">IDJ77_04535</name>
</gene>
<name>A0ABR7WL67_9SPHI</name>
<evidence type="ECO:0000313" key="3">
    <source>
        <dbReference type="Proteomes" id="UP000606600"/>
    </source>
</evidence>
<dbReference type="InterPro" id="IPR001173">
    <property type="entry name" value="Glyco_trans_2-like"/>
</dbReference>
<sequence>MVSVIIPCHNCESFIERAISSVIAQSFKDVEIILVENNSTDNTFDALIDQQCKYPELIQVFKEAKKGAPAARNYGLKHAKGEWIQFLDADDELLPDKISKQLRIAADTNADVVAGECLLKYHNNNTEVTRRTDSNIWKGLITSNLGITSSNLWRTTALLQVKGWDEHLTSSQEYDLLFRLLKNRANISIDRSLNTIIHFSANSVSKTTDKEKLKQILNNRIQLRMRIKNELRYRSLLTPQLHSAIDNYVYTEITNNYASFPAYANSLLQQYNLRVSLLKQMKFKTKLYLKQLK</sequence>
<keyword evidence="3" id="KW-1185">Reference proteome</keyword>
<dbReference type="EMBL" id="JACWMY010000002">
    <property type="protein sequence ID" value="MBD1363070.1"/>
    <property type="molecule type" value="Genomic_DNA"/>
</dbReference>
<dbReference type="Proteomes" id="UP000606600">
    <property type="component" value="Unassembled WGS sequence"/>
</dbReference>
<dbReference type="InterPro" id="IPR029044">
    <property type="entry name" value="Nucleotide-diphossugar_trans"/>
</dbReference>
<dbReference type="InterPro" id="IPR050834">
    <property type="entry name" value="Glycosyltransf_2"/>
</dbReference>
<dbReference type="PANTHER" id="PTHR43685">
    <property type="entry name" value="GLYCOSYLTRANSFERASE"/>
    <property type="match status" value="1"/>
</dbReference>
<protein>
    <submittedName>
        <fullName evidence="2">Glycosyltransferase family 2 protein</fullName>
    </submittedName>
</protein>
<feature type="domain" description="Glycosyltransferase 2-like" evidence="1">
    <location>
        <begin position="3"/>
        <end position="162"/>
    </location>
</feature>
<dbReference type="Gene3D" id="3.90.550.10">
    <property type="entry name" value="Spore Coat Polysaccharide Biosynthesis Protein SpsA, Chain A"/>
    <property type="match status" value="1"/>
</dbReference>
<dbReference type="PANTHER" id="PTHR43685:SF2">
    <property type="entry name" value="GLYCOSYLTRANSFERASE 2-LIKE DOMAIN-CONTAINING PROTEIN"/>
    <property type="match status" value="1"/>
</dbReference>
<evidence type="ECO:0000259" key="1">
    <source>
        <dbReference type="Pfam" id="PF00535"/>
    </source>
</evidence>
<dbReference type="SUPFAM" id="SSF53448">
    <property type="entry name" value="Nucleotide-diphospho-sugar transferases"/>
    <property type="match status" value="1"/>
</dbReference>
<organism evidence="2 3">
    <name type="scientific">Mucilaginibacter pankratovii</name>
    <dbReference type="NCBI Taxonomy" id="2772110"/>
    <lineage>
        <taxon>Bacteria</taxon>
        <taxon>Pseudomonadati</taxon>
        <taxon>Bacteroidota</taxon>
        <taxon>Sphingobacteriia</taxon>
        <taxon>Sphingobacteriales</taxon>
        <taxon>Sphingobacteriaceae</taxon>
        <taxon>Mucilaginibacter</taxon>
    </lineage>
</organism>
<proteinExistence type="predicted"/>
<dbReference type="Pfam" id="PF00535">
    <property type="entry name" value="Glycos_transf_2"/>
    <property type="match status" value="1"/>
</dbReference>
<comment type="caution">
    <text evidence="2">The sequence shown here is derived from an EMBL/GenBank/DDBJ whole genome shotgun (WGS) entry which is preliminary data.</text>
</comment>
<accession>A0ABR7WL67</accession>
<dbReference type="RefSeq" id="WP_191187742.1">
    <property type="nucleotide sequence ID" value="NZ_JACWMY010000002.1"/>
</dbReference>
<dbReference type="CDD" id="cd00761">
    <property type="entry name" value="Glyco_tranf_GTA_type"/>
    <property type="match status" value="1"/>
</dbReference>